<dbReference type="CDD" id="cd15490">
    <property type="entry name" value="eIF2_gamma_III"/>
    <property type="match status" value="1"/>
</dbReference>
<dbReference type="InterPro" id="IPR000795">
    <property type="entry name" value="T_Tr_GTP-bd_dom"/>
</dbReference>
<feature type="chain" id="PRO_5007591236" description="protein-synthesizing GTPase" evidence="15">
    <location>
        <begin position="18"/>
        <end position="947"/>
    </location>
</feature>
<keyword evidence="6 19" id="KW-0396">Initiation factor</keyword>
<dbReference type="GO" id="GO:0003743">
    <property type="term" value="F:translation initiation factor activity"/>
    <property type="evidence" value="ECO:0007669"/>
    <property type="project" value="UniProtKB-KW"/>
</dbReference>
<keyword evidence="11" id="KW-0648">Protein biosynthesis</keyword>
<dbReference type="InterPro" id="IPR027417">
    <property type="entry name" value="P-loop_NTPase"/>
</dbReference>
<dbReference type="InterPro" id="IPR044128">
    <property type="entry name" value="eIF2g_GTP-bd"/>
</dbReference>
<dbReference type="GO" id="GO:0032259">
    <property type="term" value="P:methylation"/>
    <property type="evidence" value="ECO:0007669"/>
    <property type="project" value="UniProtKB-KW"/>
</dbReference>
<dbReference type="GO" id="GO:0005829">
    <property type="term" value="C:cytosol"/>
    <property type="evidence" value="ECO:0007669"/>
    <property type="project" value="TreeGrafter"/>
</dbReference>
<dbReference type="PROSITE" id="PS51722">
    <property type="entry name" value="G_TR_2"/>
    <property type="match status" value="1"/>
</dbReference>
<evidence type="ECO:0000259" key="16">
    <source>
        <dbReference type="PROSITE" id="PS50280"/>
    </source>
</evidence>
<dbReference type="SUPFAM" id="SSF52540">
    <property type="entry name" value="P-loop containing nucleoside triphosphate hydrolases"/>
    <property type="match status" value="2"/>
</dbReference>
<dbReference type="GO" id="GO:0008757">
    <property type="term" value="F:S-adenosylmethionine-dependent methyltransferase activity"/>
    <property type="evidence" value="ECO:0007669"/>
    <property type="project" value="UniProtKB-ARBA"/>
</dbReference>
<organism evidence="19 20">
    <name type="scientific">Mycetomoellerius zeteki</name>
    <dbReference type="NCBI Taxonomy" id="64791"/>
    <lineage>
        <taxon>Eukaryota</taxon>
        <taxon>Metazoa</taxon>
        <taxon>Ecdysozoa</taxon>
        <taxon>Arthropoda</taxon>
        <taxon>Hexapoda</taxon>
        <taxon>Insecta</taxon>
        <taxon>Pterygota</taxon>
        <taxon>Neoptera</taxon>
        <taxon>Endopterygota</taxon>
        <taxon>Hymenoptera</taxon>
        <taxon>Apocrita</taxon>
        <taxon>Aculeata</taxon>
        <taxon>Formicoidea</taxon>
        <taxon>Formicidae</taxon>
        <taxon>Myrmicinae</taxon>
        <taxon>Mycetomoellerius</taxon>
    </lineage>
</organism>
<dbReference type="SUPFAM" id="SSF50465">
    <property type="entry name" value="EF-Tu/eEF-1alpha/eIF2-gamma C-terminal domain"/>
    <property type="match status" value="1"/>
</dbReference>
<dbReference type="EC" id="3.6.5.3" evidence="4"/>
<dbReference type="Pfam" id="PF00856">
    <property type="entry name" value="SET"/>
    <property type="match status" value="1"/>
</dbReference>
<evidence type="ECO:0000256" key="10">
    <source>
        <dbReference type="ARBA" id="ARBA00022801"/>
    </source>
</evidence>
<dbReference type="GO" id="GO:0000049">
    <property type="term" value="F:tRNA binding"/>
    <property type="evidence" value="ECO:0007669"/>
    <property type="project" value="InterPro"/>
</dbReference>
<evidence type="ECO:0000256" key="14">
    <source>
        <dbReference type="SAM" id="MobiDB-lite"/>
    </source>
</evidence>
<keyword evidence="20" id="KW-1185">Reference proteome</keyword>
<dbReference type="SUPFAM" id="SSF82199">
    <property type="entry name" value="SET domain"/>
    <property type="match status" value="1"/>
</dbReference>
<evidence type="ECO:0000313" key="19">
    <source>
        <dbReference type="EMBL" id="KYQ47923.1"/>
    </source>
</evidence>
<dbReference type="Gene3D" id="2.40.30.10">
    <property type="entry name" value="Translation factors"/>
    <property type="match status" value="2"/>
</dbReference>
<feature type="domain" description="Pre-SET" evidence="17">
    <location>
        <begin position="345"/>
        <end position="410"/>
    </location>
</feature>
<dbReference type="EMBL" id="KQ983039">
    <property type="protein sequence ID" value="KYQ47923.1"/>
    <property type="molecule type" value="Genomic_DNA"/>
</dbReference>
<evidence type="ECO:0000256" key="7">
    <source>
        <dbReference type="ARBA" id="ARBA00022603"/>
    </source>
</evidence>
<dbReference type="InterPro" id="IPR007728">
    <property type="entry name" value="Pre-SET_dom"/>
</dbReference>
<dbReference type="FunFam" id="2.40.30.10:FF:000011">
    <property type="entry name" value="Eukaryotic translation initiation factor 2 subunit gamma"/>
    <property type="match status" value="1"/>
</dbReference>
<dbReference type="InterPro" id="IPR046341">
    <property type="entry name" value="SET_dom_sf"/>
</dbReference>
<gene>
    <name evidence="19" type="ORF">ALC60_12881</name>
</gene>
<dbReference type="GO" id="GO:0001731">
    <property type="term" value="P:formation of translation preinitiation complex"/>
    <property type="evidence" value="ECO:0007669"/>
    <property type="project" value="TreeGrafter"/>
</dbReference>
<dbReference type="CDD" id="cd10542">
    <property type="entry name" value="SET_SUV39H"/>
    <property type="match status" value="1"/>
</dbReference>
<feature type="domain" description="SET" evidence="16">
    <location>
        <begin position="413"/>
        <end position="539"/>
    </location>
</feature>
<evidence type="ECO:0000256" key="1">
    <source>
        <dbReference type="ARBA" id="ARBA00004286"/>
    </source>
</evidence>
<dbReference type="Gene3D" id="2.170.270.10">
    <property type="entry name" value="SET domain"/>
    <property type="match status" value="1"/>
</dbReference>
<dbReference type="Pfam" id="PF09173">
    <property type="entry name" value="eIF2_C"/>
    <property type="match status" value="1"/>
</dbReference>
<dbReference type="InterPro" id="IPR004161">
    <property type="entry name" value="EFTu-like_2"/>
</dbReference>
<dbReference type="Proteomes" id="UP000075809">
    <property type="component" value="Unassembled WGS sequence"/>
</dbReference>
<keyword evidence="15" id="KW-0732">Signal</keyword>
<dbReference type="GO" id="GO:0003924">
    <property type="term" value="F:GTPase activity"/>
    <property type="evidence" value="ECO:0007669"/>
    <property type="project" value="InterPro"/>
</dbReference>
<dbReference type="InterPro" id="IPR044127">
    <property type="entry name" value="eIF2g_dom_2"/>
</dbReference>
<reference evidence="19 20" key="1">
    <citation type="submission" date="2015-09" db="EMBL/GenBank/DDBJ databases">
        <title>Trachymyrmex zeteki WGS genome.</title>
        <authorList>
            <person name="Nygaard S."/>
            <person name="Hu H."/>
            <person name="Boomsma J."/>
            <person name="Zhang G."/>
        </authorList>
    </citation>
    <scope>NUCLEOTIDE SEQUENCE [LARGE SCALE GENOMIC DNA]</scope>
    <source>
        <strain evidence="19">Tzet28-1</strain>
        <tissue evidence="19">Whole body</tissue>
    </source>
</reference>
<feature type="region of interest" description="Disordered" evidence="14">
    <location>
        <begin position="168"/>
        <end position="194"/>
    </location>
</feature>
<dbReference type="Pfam" id="PF03144">
    <property type="entry name" value="GTP_EFTU_D2"/>
    <property type="match status" value="1"/>
</dbReference>
<dbReference type="CDD" id="cd03688">
    <property type="entry name" value="eIF2_gamma_II"/>
    <property type="match status" value="1"/>
</dbReference>
<dbReference type="CDD" id="cd01888">
    <property type="entry name" value="eIF2_gamma"/>
    <property type="match status" value="1"/>
</dbReference>
<evidence type="ECO:0000313" key="20">
    <source>
        <dbReference type="Proteomes" id="UP000075809"/>
    </source>
</evidence>
<name>A0A151WJ71_9HYME</name>
<feature type="compositionally biased region" description="Low complexity" evidence="14">
    <location>
        <begin position="168"/>
        <end position="186"/>
    </location>
</feature>
<dbReference type="GO" id="GO:0005634">
    <property type="term" value="C:nucleus"/>
    <property type="evidence" value="ECO:0007669"/>
    <property type="project" value="InterPro"/>
</dbReference>
<keyword evidence="5" id="KW-0158">Chromosome</keyword>
<dbReference type="InterPro" id="IPR015256">
    <property type="entry name" value="eIF2g_C"/>
</dbReference>
<dbReference type="InterPro" id="IPR001214">
    <property type="entry name" value="SET_dom"/>
</dbReference>
<evidence type="ECO:0000256" key="15">
    <source>
        <dbReference type="SAM" id="SignalP"/>
    </source>
</evidence>
<evidence type="ECO:0000259" key="17">
    <source>
        <dbReference type="PROSITE" id="PS50867"/>
    </source>
</evidence>
<protein>
    <recommendedName>
        <fullName evidence="4">protein-synthesizing GTPase</fullName>
        <ecNumber evidence="4">3.6.5.3</ecNumber>
    </recommendedName>
</protein>
<feature type="domain" description="Tr-type G" evidence="18">
    <location>
        <begin position="603"/>
        <end position="722"/>
    </location>
</feature>
<evidence type="ECO:0000259" key="18">
    <source>
        <dbReference type="PROSITE" id="PS51722"/>
    </source>
</evidence>
<dbReference type="GO" id="GO:0005694">
    <property type="term" value="C:chromosome"/>
    <property type="evidence" value="ECO:0007669"/>
    <property type="project" value="UniProtKB-SubCell"/>
</dbReference>
<dbReference type="PANTHER" id="PTHR42854:SF3">
    <property type="entry name" value="EUKARYOTIC TRANSLATION INITIATION FACTOR 2 SUBUNIT 3-RELATED"/>
    <property type="match status" value="1"/>
</dbReference>
<evidence type="ECO:0000256" key="2">
    <source>
        <dbReference type="ARBA" id="ARBA00004496"/>
    </source>
</evidence>
<dbReference type="SMART" id="SM00317">
    <property type="entry name" value="SET"/>
    <property type="match status" value="1"/>
</dbReference>
<dbReference type="Pfam" id="PF05033">
    <property type="entry name" value="Pre-SET"/>
    <property type="match status" value="1"/>
</dbReference>
<accession>A0A151WJ71</accession>
<comment type="catalytic activity">
    <reaction evidence="13">
        <text>GTP + H2O = GDP + phosphate + H(+)</text>
        <dbReference type="Rhea" id="RHEA:19669"/>
        <dbReference type="ChEBI" id="CHEBI:15377"/>
        <dbReference type="ChEBI" id="CHEBI:15378"/>
        <dbReference type="ChEBI" id="CHEBI:37565"/>
        <dbReference type="ChEBI" id="CHEBI:43474"/>
        <dbReference type="ChEBI" id="CHEBI:58189"/>
        <dbReference type="EC" id="3.6.5.3"/>
    </reaction>
</comment>
<dbReference type="NCBIfam" id="NF003077">
    <property type="entry name" value="PRK04000.1"/>
    <property type="match status" value="1"/>
</dbReference>
<dbReference type="STRING" id="64791.A0A151WJ71"/>
<dbReference type="SUPFAM" id="SSF50447">
    <property type="entry name" value="Translation proteins"/>
    <property type="match status" value="1"/>
</dbReference>
<dbReference type="PANTHER" id="PTHR42854">
    <property type="entry name" value="EUKARYOTIC TRANSLATION INITIATION FACTOR 2 SUBUNIT 3 FAMILY MEMBER"/>
    <property type="match status" value="1"/>
</dbReference>
<dbReference type="InterPro" id="IPR009001">
    <property type="entry name" value="Transl_elong_EF1A/Init_IF2_C"/>
</dbReference>
<evidence type="ECO:0000256" key="12">
    <source>
        <dbReference type="ARBA" id="ARBA00023134"/>
    </source>
</evidence>
<comment type="subcellular location">
    <subcellularLocation>
        <location evidence="1">Chromosome</location>
    </subcellularLocation>
    <subcellularLocation>
        <location evidence="2">Cytoplasm</location>
    </subcellularLocation>
</comment>
<dbReference type="Gene3D" id="3.40.50.300">
    <property type="entry name" value="P-loop containing nucleotide triphosphate hydrolases"/>
    <property type="match status" value="2"/>
</dbReference>
<evidence type="ECO:0000256" key="5">
    <source>
        <dbReference type="ARBA" id="ARBA00022454"/>
    </source>
</evidence>
<dbReference type="GO" id="GO:0005850">
    <property type="term" value="C:eukaryotic translation initiation factor 2 complex"/>
    <property type="evidence" value="ECO:0007669"/>
    <property type="project" value="TreeGrafter"/>
</dbReference>
<dbReference type="FunFam" id="2.40.30.10:FF:000009">
    <property type="entry name" value="Eukaryotic translation initiation factor 2 subunit gamma"/>
    <property type="match status" value="1"/>
</dbReference>
<evidence type="ECO:0000256" key="8">
    <source>
        <dbReference type="ARBA" id="ARBA00022691"/>
    </source>
</evidence>
<evidence type="ECO:0000256" key="3">
    <source>
        <dbReference type="ARBA" id="ARBA00007249"/>
    </source>
</evidence>
<dbReference type="SMART" id="SM00468">
    <property type="entry name" value="PreSET"/>
    <property type="match status" value="1"/>
</dbReference>
<keyword evidence="9" id="KW-0547">Nucleotide-binding</keyword>
<dbReference type="InterPro" id="IPR050543">
    <property type="entry name" value="eIF2G"/>
</dbReference>
<dbReference type="FunFam" id="3.40.50.300:FF:000065">
    <property type="entry name" value="Eukaryotic translation initiation factor 2 subunit gamma"/>
    <property type="match status" value="1"/>
</dbReference>
<dbReference type="InterPro" id="IPR009000">
    <property type="entry name" value="Transl_B-barrel_sf"/>
</dbReference>
<keyword evidence="8" id="KW-0949">S-adenosyl-L-methionine</keyword>
<evidence type="ECO:0000256" key="13">
    <source>
        <dbReference type="ARBA" id="ARBA00048107"/>
    </source>
</evidence>
<dbReference type="PROSITE" id="PS50280">
    <property type="entry name" value="SET"/>
    <property type="match status" value="1"/>
</dbReference>
<sequence>MFFFFLFCIQDVSRLTALSPEVISRQATINIGTIGHVAHGKSTIVKAISGVQTVRFKNELERNITIKLDAADCSSSESADIPVNIISETPVVVHKRYVSSAGRLDAPSCAKMPKIHNTRSRNNIFRRLSSSTERSASSSSLVSLLSSSSSTSSHQTMKYHQMLEVFDDSSSTRSGSTNTRNSSSDGRQSDYEELSSDNRLFTRRDIVTLCLDTEMKEDFHVHIFLAQHYETNNKTIIDAINDATIAIAGDSTYTAIRYYLNQNKHDIGLEENIKEKILFMLLLELRCEQLKSLEEWQTKMNEITEGKPMIKVENLVDLQNLPRDFCYIDEYLSGPGVDIPDNPPIGCKCKGTCGTSKKSDCCFAQNNDIVKSLPYTSARRLRLKEGNPIYECNELCACDETCPNRVVQLGTEAQLCIFRTDNERGWGVRTLRAIKKGTFVIKYVGEVITTQEVKEKRGRDFKRTGCSYLFDLDYNRQPSPYTVDAITHGNVSHFINHSCDPNLAVWPVWINCLEPDLPNLALFATKDIKQNEELTFNYGNKKPRKNALKNGVVCKCGYANAKIYECENPKCPRPGRYISGGSSKDDSFPCMRSICSGRFQLVRHVSFVDCPGHDILMATMLNGAAVMDAALLLIAGNESCPQPQTSEHLAAIEIMKLKHIVILQNKIDLVKEAQAKEQYEQILKFIQGTVAEGAPIIPISAQLKYNIEVLCEYITKKIPVPMRDFTSEPRLIVIRSFDVNKPGCEVDDLKGGVAGGSILRGVLKVGMEIEVRPGLVSKDGEGKLTCRPIFSRIVSLFAEQNELQFAVPGGLIGVGTKIEPTLCRADRLVGQILGSVGALPQIFIELEISYYLLKRLLGVRTEGDKKGARVPKLSRGEVLLVNIGSLSTGGRVLATRADLAKISLTNPVCTEIDEKIALSRRVEKHWRLIGWGQICGGQTIDPILDRK</sequence>
<dbReference type="GO" id="GO:0042054">
    <property type="term" value="F:histone methyltransferase activity"/>
    <property type="evidence" value="ECO:0007669"/>
    <property type="project" value="InterPro"/>
</dbReference>
<evidence type="ECO:0000256" key="6">
    <source>
        <dbReference type="ARBA" id="ARBA00022540"/>
    </source>
</evidence>
<keyword evidence="10" id="KW-0378">Hydrolase</keyword>
<keyword evidence="7" id="KW-0808">Transferase</keyword>
<evidence type="ECO:0000256" key="11">
    <source>
        <dbReference type="ARBA" id="ARBA00022917"/>
    </source>
</evidence>
<comment type="similarity">
    <text evidence="3">Belongs to the TRAFAC class translation factor GTPase superfamily. Classic translation factor GTPase family. EF-Tu/EF-1A subfamily.</text>
</comment>
<dbReference type="PROSITE" id="PS50867">
    <property type="entry name" value="PRE_SET"/>
    <property type="match status" value="1"/>
</dbReference>
<dbReference type="Pfam" id="PF00009">
    <property type="entry name" value="GTP_EFTU"/>
    <property type="match status" value="1"/>
</dbReference>
<proteinExistence type="inferred from homology"/>
<evidence type="ECO:0000256" key="4">
    <source>
        <dbReference type="ARBA" id="ARBA00011986"/>
    </source>
</evidence>
<dbReference type="AlphaFoldDB" id="A0A151WJ71"/>
<feature type="signal peptide" evidence="15">
    <location>
        <begin position="1"/>
        <end position="17"/>
    </location>
</feature>
<dbReference type="GO" id="GO:0008170">
    <property type="term" value="F:N-methyltransferase activity"/>
    <property type="evidence" value="ECO:0007669"/>
    <property type="project" value="UniProtKB-ARBA"/>
</dbReference>
<dbReference type="GO" id="GO:0005525">
    <property type="term" value="F:GTP binding"/>
    <property type="evidence" value="ECO:0007669"/>
    <property type="project" value="UniProtKB-KW"/>
</dbReference>
<evidence type="ECO:0000256" key="9">
    <source>
        <dbReference type="ARBA" id="ARBA00022741"/>
    </source>
</evidence>
<dbReference type="GO" id="GO:0008270">
    <property type="term" value="F:zinc ion binding"/>
    <property type="evidence" value="ECO:0007669"/>
    <property type="project" value="InterPro"/>
</dbReference>
<keyword evidence="12" id="KW-0342">GTP-binding</keyword>
<keyword evidence="7" id="KW-0489">Methyltransferase</keyword>